<keyword evidence="3" id="KW-0597">Phosphoprotein</keyword>
<comment type="caution">
    <text evidence="7">The sequence shown here is derived from an EMBL/GenBank/DDBJ whole genome shotgun (WGS) entry which is preliminary data.</text>
</comment>
<dbReference type="EC" id="2.7.13.3" evidence="2"/>
<evidence type="ECO:0000313" key="8">
    <source>
        <dbReference type="Proteomes" id="UP000662074"/>
    </source>
</evidence>
<dbReference type="PRINTS" id="PR00344">
    <property type="entry name" value="BCTRLSENSOR"/>
</dbReference>
<dbReference type="InterPro" id="IPR005467">
    <property type="entry name" value="His_kinase_dom"/>
</dbReference>
<evidence type="ECO:0000256" key="2">
    <source>
        <dbReference type="ARBA" id="ARBA00012438"/>
    </source>
</evidence>
<evidence type="ECO:0000256" key="1">
    <source>
        <dbReference type="ARBA" id="ARBA00000085"/>
    </source>
</evidence>
<evidence type="ECO:0000313" key="7">
    <source>
        <dbReference type="EMBL" id="GGI49582.1"/>
    </source>
</evidence>
<dbReference type="SUPFAM" id="SSF47384">
    <property type="entry name" value="Homodimeric domain of signal transducing histidine kinase"/>
    <property type="match status" value="1"/>
</dbReference>
<dbReference type="PANTHER" id="PTHR43047">
    <property type="entry name" value="TWO-COMPONENT HISTIDINE PROTEIN KINASE"/>
    <property type="match status" value="1"/>
</dbReference>
<organism evidence="7 8">
    <name type="scientific">Mucilaginibacter galii</name>
    <dbReference type="NCBI Taxonomy" id="2005073"/>
    <lineage>
        <taxon>Bacteria</taxon>
        <taxon>Pseudomonadati</taxon>
        <taxon>Bacteroidota</taxon>
        <taxon>Sphingobacteriia</taxon>
        <taxon>Sphingobacteriales</taxon>
        <taxon>Sphingobacteriaceae</taxon>
        <taxon>Mucilaginibacter</taxon>
    </lineage>
</organism>
<dbReference type="SMART" id="SM00387">
    <property type="entry name" value="HATPase_c"/>
    <property type="match status" value="1"/>
</dbReference>
<reference evidence="7" key="1">
    <citation type="journal article" date="2014" name="Int. J. Syst. Evol. Microbiol.">
        <title>Complete genome sequence of Corynebacterium casei LMG S-19264T (=DSM 44701T), isolated from a smear-ripened cheese.</title>
        <authorList>
            <consortium name="US DOE Joint Genome Institute (JGI-PGF)"/>
            <person name="Walter F."/>
            <person name="Albersmeier A."/>
            <person name="Kalinowski J."/>
            <person name="Ruckert C."/>
        </authorList>
    </citation>
    <scope>NUCLEOTIDE SEQUENCE</scope>
    <source>
        <strain evidence="7">CCM 8711</strain>
    </source>
</reference>
<dbReference type="PROSITE" id="PS50109">
    <property type="entry name" value="HIS_KIN"/>
    <property type="match status" value="1"/>
</dbReference>
<keyword evidence="8" id="KW-1185">Reference proteome</keyword>
<dbReference type="Pfam" id="PF00512">
    <property type="entry name" value="HisKA"/>
    <property type="match status" value="1"/>
</dbReference>
<dbReference type="CDD" id="cd00082">
    <property type="entry name" value="HisKA"/>
    <property type="match status" value="1"/>
</dbReference>
<protein>
    <recommendedName>
        <fullName evidence="2">histidine kinase</fullName>
        <ecNumber evidence="2">2.7.13.3</ecNumber>
    </recommendedName>
</protein>
<dbReference type="Gene3D" id="1.10.287.130">
    <property type="match status" value="1"/>
</dbReference>
<dbReference type="Proteomes" id="UP000662074">
    <property type="component" value="Unassembled WGS sequence"/>
</dbReference>
<dbReference type="GO" id="GO:0000155">
    <property type="term" value="F:phosphorelay sensor kinase activity"/>
    <property type="evidence" value="ECO:0007669"/>
    <property type="project" value="InterPro"/>
</dbReference>
<dbReference type="InterPro" id="IPR003594">
    <property type="entry name" value="HATPase_dom"/>
</dbReference>
<evidence type="ECO:0000256" key="5">
    <source>
        <dbReference type="ARBA" id="ARBA00022777"/>
    </source>
</evidence>
<keyword evidence="5 7" id="KW-0418">Kinase</keyword>
<dbReference type="PANTHER" id="PTHR43047:SF72">
    <property type="entry name" value="OSMOSENSING HISTIDINE PROTEIN KINASE SLN1"/>
    <property type="match status" value="1"/>
</dbReference>
<dbReference type="Gene3D" id="3.30.565.10">
    <property type="entry name" value="Histidine kinase-like ATPase, C-terminal domain"/>
    <property type="match status" value="1"/>
</dbReference>
<proteinExistence type="predicted"/>
<accession>A0A917N211</accession>
<dbReference type="AlphaFoldDB" id="A0A917N211"/>
<dbReference type="Pfam" id="PF01590">
    <property type="entry name" value="GAF"/>
    <property type="match status" value="1"/>
</dbReference>
<dbReference type="InterPro" id="IPR003018">
    <property type="entry name" value="GAF"/>
</dbReference>
<dbReference type="Pfam" id="PF02518">
    <property type="entry name" value="HATPase_c"/>
    <property type="match status" value="1"/>
</dbReference>
<sequence>MNTIAAPKPDNEIDRIIALSEYNLDYDTLSKNFEDLTLLAASLCGTQISLINLLDNYTQWTVAQHGIAIDHMPCEDSVCQYTIAEEVEFEVKDLSADERFKDFDYVAGSPQLRYYYGVPITTSNGHNLGALCVLHKNQHDLNQEKKDLLRIMAREVVNRLNTFKQVESLKQQIKKQSDTKRMLAHDIRGPLSGIIGLSQLGLEEASEGNTADLLDYMRMIHESGKSAIQLLEDILNAELNGNQTPGKTYNLHTLKDKLVDLFTPRSLKKKVSFTVSISQPTAQHNFPKGQLLQIIANLVSNAIKFTPEGGRVTVDLQCLIEEPFDRLLIDVTDTGIGIEQNDINAILEGTGQSTSGTNGEVGYGLGLTLVKQIIDAMNGTFTITSIINEGTTFKVMLPL</sequence>
<evidence type="ECO:0000256" key="3">
    <source>
        <dbReference type="ARBA" id="ARBA00022553"/>
    </source>
</evidence>
<dbReference type="InterPro" id="IPR036890">
    <property type="entry name" value="HATPase_C_sf"/>
</dbReference>
<dbReference type="InterPro" id="IPR004358">
    <property type="entry name" value="Sig_transdc_His_kin-like_C"/>
</dbReference>
<dbReference type="SMART" id="SM00388">
    <property type="entry name" value="HisKA"/>
    <property type="match status" value="1"/>
</dbReference>
<reference evidence="7" key="2">
    <citation type="submission" date="2020-09" db="EMBL/GenBank/DDBJ databases">
        <authorList>
            <person name="Sun Q."/>
            <person name="Sedlacek I."/>
        </authorList>
    </citation>
    <scope>NUCLEOTIDE SEQUENCE</scope>
    <source>
        <strain evidence="7">CCM 8711</strain>
    </source>
</reference>
<dbReference type="InterPro" id="IPR029016">
    <property type="entry name" value="GAF-like_dom_sf"/>
</dbReference>
<dbReference type="RefSeq" id="WP_188413971.1">
    <property type="nucleotide sequence ID" value="NZ_BMDO01000001.1"/>
</dbReference>
<name>A0A917N211_9SPHI</name>
<dbReference type="GO" id="GO:0005886">
    <property type="term" value="C:plasma membrane"/>
    <property type="evidence" value="ECO:0007669"/>
    <property type="project" value="TreeGrafter"/>
</dbReference>
<dbReference type="InterPro" id="IPR003661">
    <property type="entry name" value="HisK_dim/P_dom"/>
</dbReference>
<gene>
    <name evidence="7" type="ORF">GCM10011425_07940</name>
</gene>
<dbReference type="InterPro" id="IPR036097">
    <property type="entry name" value="HisK_dim/P_sf"/>
</dbReference>
<dbReference type="SUPFAM" id="SSF55781">
    <property type="entry name" value="GAF domain-like"/>
    <property type="match status" value="1"/>
</dbReference>
<keyword evidence="4" id="KW-0808">Transferase</keyword>
<evidence type="ECO:0000259" key="6">
    <source>
        <dbReference type="PROSITE" id="PS50109"/>
    </source>
</evidence>
<dbReference type="GO" id="GO:0009927">
    <property type="term" value="F:histidine phosphotransfer kinase activity"/>
    <property type="evidence" value="ECO:0007669"/>
    <property type="project" value="TreeGrafter"/>
</dbReference>
<evidence type="ECO:0000256" key="4">
    <source>
        <dbReference type="ARBA" id="ARBA00022679"/>
    </source>
</evidence>
<dbReference type="EMBL" id="BMDO01000001">
    <property type="protein sequence ID" value="GGI49582.1"/>
    <property type="molecule type" value="Genomic_DNA"/>
</dbReference>
<feature type="domain" description="Histidine kinase" evidence="6">
    <location>
        <begin position="182"/>
        <end position="399"/>
    </location>
</feature>
<dbReference type="SUPFAM" id="SSF55874">
    <property type="entry name" value="ATPase domain of HSP90 chaperone/DNA topoisomerase II/histidine kinase"/>
    <property type="match status" value="1"/>
</dbReference>
<comment type="catalytic activity">
    <reaction evidence="1">
        <text>ATP + protein L-histidine = ADP + protein N-phospho-L-histidine.</text>
        <dbReference type="EC" id="2.7.13.3"/>
    </reaction>
</comment>
<dbReference type="Gene3D" id="3.30.450.40">
    <property type="match status" value="1"/>
</dbReference>